<accession>A0AAV7SN70</accession>
<feature type="region of interest" description="Disordered" evidence="1">
    <location>
        <begin position="116"/>
        <end position="136"/>
    </location>
</feature>
<dbReference type="EMBL" id="JANPWB010000008">
    <property type="protein sequence ID" value="KAJ1165550.1"/>
    <property type="molecule type" value="Genomic_DNA"/>
</dbReference>
<gene>
    <name evidence="2" type="ORF">NDU88_005972</name>
</gene>
<evidence type="ECO:0000313" key="2">
    <source>
        <dbReference type="EMBL" id="KAJ1165550.1"/>
    </source>
</evidence>
<dbReference type="AlphaFoldDB" id="A0AAV7SN70"/>
<sequence>MCCRLLRSPMLERERETVEDGGAGGRKDNFTADFLSRLPISDECTVDVEEDVEDCFIAAVDADESKVCTETVWNMAESNDEVLSRVKHLARGNVTACRTFFMCCRLLRSPVLEGERETVEDGGAGGRDSSSFCFRI</sequence>
<protein>
    <submittedName>
        <fullName evidence="2">Uncharacterized protein</fullName>
    </submittedName>
</protein>
<reference evidence="2" key="1">
    <citation type="journal article" date="2022" name="bioRxiv">
        <title>Sequencing and chromosome-scale assembly of the giantPleurodeles waltlgenome.</title>
        <authorList>
            <person name="Brown T."/>
            <person name="Elewa A."/>
            <person name="Iarovenko S."/>
            <person name="Subramanian E."/>
            <person name="Araus A.J."/>
            <person name="Petzold A."/>
            <person name="Susuki M."/>
            <person name="Suzuki K.-i.T."/>
            <person name="Hayashi T."/>
            <person name="Toyoda A."/>
            <person name="Oliveira C."/>
            <person name="Osipova E."/>
            <person name="Leigh N.D."/>
            <person name="Simon A."/>
            <person name="Yun M.H."/>
        </authorList>
    </citation>
    <scope>NUCLEOTIDE SEQUENCE</scope>
    <source>
        <strain evidence="2">20211129_DDA</strain>
        <tissue evidence="2">Liver</tissue>
    </source>
</reference>
<proteinExistence type="predicted"/>
<dbReference type="Proteomes" id="UP001066276">
    <property type="component" value="Chromosome 4_2"/>
</dbReference>
<evidence type="ECO:0000256" key="1">
    <source>
        <dbReference type="SAM" id="MobiDB-lite"/>
    </source>
</evidence>
<comment type="caution">
    <text evidence="2">The sequence shown here is derived from an EMBL/GenBank/DDBJ whole genome shotgun (WGS) entry which is preliminary data.</text>
</comment>
<organism evidence="2 3">
    <name type="scientific">Pleurodeles waltl</name>
    <name type="common">Iberian ribbed newt</name>
    <dbReference type="NCBI Taxonomy" id="8319"/>
    <lineage>
        <taxon>Eukaryota</taxon>
        <taxon>Metazoa</taxon>
        <taxon>Chordata</taxon>
        <taxon>Craniata</taxon>
        <taxon>Vertebrata</taxon>
        <taxon>Euteleostomi</taxon>
        <taxon>Amphibia</taxon>
        <taxon>Batrachia</taxon>
        <taxon>Caudata</taxon>
        <taxon>Salamandroidea</taxon>
        <taxon>Salamandridae</taxon>
        <taxon>Pleurodelinae</taxon>
        <taxon>Pleurodeles</taxon>
    </lineage>
</organism>
<keyword evidence="3" id="KW-1185">Reference proteome</keyword>
<name>A0AAV7SN70_PLEWA</name>
<evidence type="ECO:0000313" key="3">
    <source>
        <dbReference type="Proteomes" id="UP001066276"/>
    </source>
</evidence>